<dbReference type="SUPFAM" id="SSF50104">
    <property type="entry name" value="Translation proteins SH3-like domain"/>
    <property type="match status" value="1"/>
</dbReference>
<keyword evidence="8 17" id="KW-0934">Plastid</keyword>
<dbReference type="GO" id="GO:0009507">
    <property type="term" value="C:chloroplast"/>
    <property type="evidence" value="ECO:0007669"/>
    <property type="project" value="UniProtKB-SubCell"/>
</dbReference>
<dbReference type="PROSITE" id="PS00701">
    <property type="entry name" value="RIBOSOMAL_L16_2"/>
    <property type="match status" value="1"/>
</dbReference>
<evidence type="ECO:0000256" key="5">
    <source>
        <dbReference type="ARBA" id="ARBA00008931"/>
    </source>
</evidence>
<dbReference type="Pfam" id="PF00411">
    <property type="entry name" value="Ribosomal_S11"/>
    <property type="match status" value="1"/>
</dbReference>
<dbReference type="InterPro" id="IPR036419">
    <property type="entry name" value="Ribosomal_S3_C_sf"/>
</dbReference>
<organism evidence="21 22">
    <name type="scientific">Buddleja alternifolia</name>
    <dbReference type="NCBI Taxonomy" id="168488"/>
    <lineage>
        <taxon>Eukaryota</taxon>
        <taxon>Viridiplantae</taxon>
        <taxon>Streptophyta</taxon>
        <taxon>Embryophyta</taxon>
        <taxon>Tracheophyta</taxon>
        <taxon>Spermatophyta</taxon>
        <taxon>Magnoliopsida</taxon>
        <taxon>eudicotyledons</taxon>
        <taxon>Gunneridae</taxon>
        <taxon>Pentapetalae</taxon>
        <taxon>asterids</taxon>
        <taxon>lamiids</taxon>
        <taxon>Lamiales</taxon>
        <taxon>Scrophulariaceae</taxon>
        <taxon>Buddlejeae</taxon>
        <taxon>Buddleja</taxon>
    </lineage>
</organism>
<keyword evidence="10 13" id="KW-0694">RNA-binding</keyword>
<dbReference type="SUPFAM" id="SSF54821">
    <property type="entry name" value="Ribosomal protein S3 C-terminal domain"/>
    <property type="match status" value="1"/>
</dbReference>
<keyword evidence="9 13" id="KW-0699">rRNA-binding</keyword>
<accession>A0AAV6W429</accession>
<dbReference type="NCBIfam" id="NF003698">
    <property type="entry name" value="PRK05309.1"/>
    <property type="match status" value="1"/>
</dbReference>
<dbReference type="Pfam" id="PF00252">
    <property type="entry name" value="Ribosomal_L16"/>
    <property type="match status" value="1"/>
</dbReference>
<dbReference type="InterPro" id="IPR036853">
    <property type="entry name" value="Ribosomal_uL14_sf"/>
</dbReference>
<dbReference type="InterPro" id="IPR020798">
    <property type="entry name" value="Ribosomal_uL16_CS"/>
</dbReference>
<evidence type="ECO:0000256" key="17">
    <source>
        <dbReference type="RuleBase" id="RU004415"/>
    </source>
</evidence>
<dbReference type="SMART" id="SM01383">
    <property type="entry name" value="Ribosomal_L2"/>
    <property type="match status" value="1"/>
</dbReference>
<dbReference type="Gene3D" id="2.30.30.30">
    <property type="match status" value="1"/>
</dbReference>
<dbReference type="PRINTS" id="PR00060">
    <property type="entry name" value="RIBOSOMALL16"/>
</dbReference>
<dbReference type="SMART" id="SM01374">
    <property type="entry name" value="Ribosomal_L14"/>
    <property type="match status" value="1"/>
</dbReference>
<feature type="compositionally biased region" description="Polar residues" evidence="18">
    <location>
        <begin position="7"/>
        <end position="24"/>
    </location>
</feature>
<comment type="similarity">
    <text evidence="6 14">Belongs to the universal ribosomal protein uL14 family.</text>
</comment>
<comment type="subcellular location">
    <subcellularLocation>
        <location evidence="13 17">Plastid</location>
        <location evidence="13 17">Chloroplast</location>
    </subcellularLocation>
</comment>
<dbReference type="InterPro" id="IPR016180">
    <property type="entry name" value="Ribosomal_uL16_dom"/>
</dbReference>
<dbReference type="PROSITE" id="PS00586">
    <property type="entry name" value="RIBOSOMAL_L16_1"/>
    <property type="match status" value="1"/>
</dbReference>
<comment type="similarity">
    <text evidence="7">Belongs to the universal ribosomal protein uS3 family.</text>
</comment>
<dbReference type="Gene3D" id="2.40.50.140">
    <property type="entry name" value="Nucleic acid-binding proteins"/>
    <property type="match status" value="2"/>
</dbReference>
<comment type="subunit">
    <text evidence="13">Part of the 30S ribosomal subunit.</text>
</comment>
<evidence type="ECO:0000256" key="2">
    <source>
        <dbReference type="ARBA" id="ARBA00005636"/>
    </source>
</evidence>
<dbReference type="InterPro" id="IPR036920">
    <property type="entry name" value="Ribosomal_uL16_sf"/>
</dbReference>
<keyword evidence="22" id="KW-1185">Reference proteome</keyword>
<evidence type="ECO:0000256" key="18">
    <source>
        <dbReference type="SAM" id="MobiDB-lite"/>
    </source>
</evidence>
<dbReference type="InterPro" id="IPR000218">
    <property type="entry name" value="Ribosomal_uL14"/>
</dbReference>
<evidence type="ECO:0000256" key="1">
    <source>
        <dbReference type="ARBA" id="ARBA00002569"/>
    </source>
</evidence>
<dbReference type="AlphaFoldDB" id="A0AAV6W429"/>
<sequence>MAIHLYKTSTPSTRNGTVDSQVKSNPRNNLIYGQHHCGKGRNARGIITARHRGGGHKRLYRKIDFRRNEKDIYGRIVTIEYDPNRNAYICLIHYGDGEKRYILHPRGAIIGDTIVSGTEVPIKMGNALPLSAISSSTSRKPYALEEACTVWEGVLIDQKEESTSTDMPLGTAIHNIEITLGKGGQLVRAAGAVAKLIAKEGKSATLKLPSGEVRLISKNCSATVGQVGNVGANQKSLGRAGSKRWLAANASYNMGSDEANLIISKAQVNEEFIAGQLKNRVSFRKAMKKAIELTEQADTKGIQVQIAGRIDGKEIARVEWIREGRALEPAWITSRQIEAGRRAMTRNARRGGKIWVRVFPDKPVTVRPAETRMGSGKGSPEYWVAVVKPGRILYEMGGTHLNVADNSGARELMCIRILGASNRRYAHIGDVIVAVIKEAVPNMPLEKSEVVRAVIVRTCKELKRDNGGMGIVILSTSRGIMTDREARLEGIGGEILCYIWGALPEMKEQKWIHEGLITESLPNGMFRVRLDNEDLILAIPRTGSRRNVRIGSRKSGRRIPKGVIHVQASFNNTIVTVTDVRGRVVSWASAGTSGFKGTRRGTPFAAQTAATNAIRTVVDQGMQRAEVMIKGPGLGRDAALRAIRRSGILLTFVRDVTPMPHNGCRPPKKRRV</sequence>
<dbReference type="GO" id="GO:0019843">
    <property type="term" value="F:rRNA binding"/>
    <property type="evidence" value="ECO:0007669"/>
    <property type="project" value="UniProtKB-UniRule"/>
</dbReference>
<dbReference type="PROSITE" id="PS00053">
    <property type="entry name" value="RIBOSOMAL_S8"/>
    <property type="match status" value="1"/>
</dbReference>
<dbReference type="InterPro" id="IPR036967">
    <property type="entry name" value="Ribosomal_uS11_sf"/>
</dbReference>
<evidence type="ECO:0000313" key="21">
    <source>
        <dbReference type="EMBL" id="KAG8363215.1"/>
    </source>
</evidence>
<dbReference type="HAMAP" id="MF_01367">
    <property type="entry name" value="Ribosomal_uL14"/>
    <property type="match status" value="1"/>
</dbReference>
<dbReference type="InterPro" id="IPR022666">
    <property type="entry name" value="Ribosomal_uL2_RNA-bd_dom"/>
</dbReference>
<comment type="caution">
    <text evidence="21">The sequence shown here is derived from an EMBL/GenBank/DDBJ whole genome shotgun (WGS) entry which is preliminary data.</text>
</comment>
<dbReference type="InterPro" id="IPR000114">
    <property type="entry name" value="Ribosomal_uL16_bact-type"/>
</dbReference>
<dbReference type="FunFam" id="2.30.30.30:FF:000001">
    <property type="entry name" value="50S ribosomal protein L2"/>
    <property type="match status" value="1"/>
</dbReference>
<dbReference type="InterPro" id="IPR000630">
    <property type="entry name" value="Ribosomal_uS8"/>
</dbReference>
<dbReference type="PROSITE" id="PS00054">
    <property type="entry name" value="RIBOSOMAL_S11"/>
    <property type="match status" value="1"/>
</dbReference>
<dbReference type="InterPro" id="IPR035987">
    <property type="entry name" value="Ribosomal_uS8_sf"/>
</dbReference>
<proteinExistence type="inferred from homology"/>
<reference evidence="21" key="1">
    <citation type="submission" date="2019-10" db="EMBL/GenBank/DDBJ databases">
        <authorList>
            <person name="Zhang R."/>
            <person name="Pan Y."/>
            <person name="Wang J."/>
            <person name="Ma R."/>
            <person name="Yu S."/>
        </authorList>
    </citation>
    <scope>NUCLEOTIDE SEQUENCE</scope>
    <source>
        <strain evidence="21">LA-IB0</strain>
        <tissue evidence="21">Leaf</tissue>
    </source>
</reference>
<dbReference type="InterPro" id="IPR047873">
    <property type="entry name" value="Ribosomal_uL16"/>
</dbReference>
<evidence type="ECO:0000259" key="19">
    <source>
        <dbReference type="SMART" id="SM01382"/>
    </source>
</evidence>
<dbReference type="HAMAP" id="MF_01310">
    <property type="entry name" value="Ribosomal_uS11"/>
    <property type="match status" value="1"/>
</dbReference>
<dbReference type="GO" id="GO:0005762">
    <property type="term" value="C:mitochondrial large ribosomal subunit"/>
    <property type="evidence" value="ECO:0007669"/>
    <property type="project" value="TreeGrafter"/>
</dbReference>
<dbReference type="SUPFAM" id="SSF56047">
    <property type="entry name" value="Ribosomal protein S8"/>
    <property type="match status" value="1"/>
</dbReference>
<dbReference type="SUPFAM" id="SSF54686">
    <property type="entry name" value="Ribosomal protein L16p/L10e"/>
    <property type="match status" value="1"/>
</dbReference>
<dbReference type="Gene3D" id="3.30.1490.10">
    <property type="match status" value="1"/>
</dbReference>
<dbReference type="GO" id="GO:0032543">
    <property type="term" value="P:mitochondrial translation"/>
    <property type="evidence" value="ECO:0007669"/>
    <property type="project" value="TreeGrafter"/>
</dbReference>
<dbReference type="InterPro" id="IPR018102">
    <property type="entry name" value="Ribosomal_uS11_CS"/>
</dbReference>
<dbReference type="FunFam" id="3.30.1490.10:FF:000001">
    <property type="entry name" value="30S ribosomal protein S8"/>
    <property type="match status" value="1"/>
</dbReference>
<dbReference type="InterPro" id="IPR014722">
    <property type="entry name" value="Rib_uL2_dom2"/>
</dbReference>
<name>A0AAV6W429_9LAMI</name>
<dbReference type="InterPro" id="IPR001971">
    <property type="entry name" value="Ribosomal_uS11"/>
</dbReference>
<keyword evidence="17 21" id="KW-0150">Chloroplast</keyword>
<evidence type="ECO:0000256" key="10">
    <source>
        <dbReference type="ARBA" id="ARBA00022884"/>
    </source>
</evidence>
<dbReference type="SMART" id="SM01382">
    <property type="entry name" value="Ribosomal_L2_C"/>
    <property type="match status" value="1"/>
</dbReference>
<gene>
    <name evidence="13" type="primary">rps11</name>
    <name evidence="14" type="synonym">rpl14</name>
    <name evidence="21" type="ORF">BUALT_BualtPtG0004200</name>
</gene>
<feature type="domain" description="Large ribosomal subunit protein uL2 C-terminal" evidence="19">
    <location>
        <begin position="122"/>
        <end position="252"/>
    </location>
</feature>
<evidence type="ECO:0000256" key="15">
    <source>
        <dbReference type="RuleBase" id="RU003629"/>
    </source>
</evidence>
<dbReference type="SUPFAM" id="SSF53137">
    <property type="entry name" value="Translational machinery components"/>
    <property type="match status" value="1"/>
</dbReference>
<evidence type="ECO:0000256" key="16">
    <source>
        <dbReference type="RuleBase" id="RU003660"/>
    </source>
</evidence>
<dbReference type="SUPFAM" id="SSF50249">
    <property type="entry name" value="Nucleic acid-binding proteins"/>
    <property type="match status" value="1"/>
</dbReference>
<evidence type="ECO:0000256" key="12">
    <source>
        <dbReference type="ARBA" id="ARBA00023274"/>
    </source>
</evidence>
<dbReference type="CDD" id="cd00337">
    <property type="entry name" value="Ribosomal_uL14"/>
    <property type="match status" value="1"/>
</dbReference>
<evidence type="ECO:0000256" key="14">
    <source>
        <dbReference type="HAMAP-Rule" id="MF_01367"/>
    </source>
</evidence>
<dbReference type="Proteomes" id="UP000826271">
    <property type="component" value="Unassembled WGS sequence"/>
</dbReference>
<evidence type="ECO:0000256" key="3">
    <source>
        <dbReference type="ARBA" id="ARBA00006194"/>
    </source>
</evidence>
<dbReference type="Gene3D" id="3.90.1170.10">
    <property type="entry name" value="Ribosomal protein L10e/L16"/>
    <property type="match status" value="1"/>
</dbReference>
<keyword evidence="11 13" id="KW-0689">Ribosomal protein</keyword>
<keyword evidence="12 13" id="KW-0687">Ribonucleoprotein</keyword>
<dbReference type="InterPro" id="IPR002171">
    <property type="entry name" value="Ribosomal_uL2"/>
</dbReference>
<dbReference type="InterPro" id="IPR022669">
    <property type="entry name" value="Ribosomal_uL2_C"/>
</dbReference>
<dbReference type="GO" id="GO:0003735">
    <property type="term" value="F:structural constituent of ribosome"/>
    <property type="evidence" value="ECO:0007669"/>
    <property type="project" value="InterPro"/>
</dbReference>
<dbReference type="Pfam" id="PF03947">
    <property type="entry name" value="Ribosomal_L2_C"/>
    <property type="match status" value="1"/>
</dbReference>
<dbReference type="EMBL" id="WHWC01000020">
    <property type="protein sequence ID" value="KAG8363215.1"/>
    <property type="molecule type" value="Genomic_DNA"/>
</dbReference>
<comment type="similarity">
    <text evidence="2">Belongs to the universal ribosomal protein uL2 family.</text>
</comment>
<evidence type="ECO:0000313" key="22">
    <source>
        <dbReference type="Proteomes" id="UP000826271"/>
    </source>
</evidence>
<dbReference type="Gene3D" id="3.30.420.80">
    <property type="entry name" value="Ribosomal protein S11"/>
    <property type="match status" value="1"/>
</dbReference>
<comment type="function">
    <text evidence="14">Binds to 23S rRNA.</text>
</comment>
<dbReference type="InterPro" id="IPR047863">
    <property type="entry name" value="Ribosomal_uS8_CS"/>
</dbReference>
<feature type="domain" description="Large ribosomal subunit protein uL2 RNA-binding" evidence="20">
    <location>
        <begin position="40"/>
        <end position="116"/>
    </location>
</feature>
<dbReference type="InterPro" id="IPR012340">
    <property type="entry name" value="NA-bd_OB-fold"/>
</dbReference>
<evidence type="ECO:0000259" key="20">
    <source>
        <dbReference type="SMART" id="SM01383"/>
    </source>
</evidence>
<feature type="region of interest" description="Disordered" evidence="18">
    <location>
        <begin position="1"/>
        <end position="24"/>
    </location>
</feature>
<dbReference type="FunFam" id="2.40.50.140:FF:000029">
    <property type="entry name" value="50S ribosomal protein L2, chloroplastic"/>
    <property type="match status" value="1"/>
</dbReference>
<dbReference type="FunFam" id="3.30.420.80:FF:000003">
    <property type="entry name" value="30S ribosomal protein S11, chloroplastic"/>
    <property type="match status" value="1"/>
</dbReference>
<dbReference type="PANTHER" id="PTHR13691">
    <property type="entry name" value="RIBOSOMAL PROTEIN L2"/>
    <property type="match status" value="1"/>
</dbReference>
<evidence type="ECO:0000256" key="8">
    <source>
        <dbReference type="ARBA" id="ARBA00022640"/>
    </source>
</evidence>
<comment type="similarity">
    <text evidence="4 16">Belongs to the universal ribosomal protein uS8 family.</text>
</comment>
<evidence type="ECO:0000256" key="6">
    <source>
        <dbReference type="ARBA" id="ARBA00010745"/>
    </source>
</evidence>
<dbReference type="NCBIfam" id="TIGR01164">
    <property type="entry name" value="rplP_bact"/>
    <property type="match status" value="1"/>
</dbReference>
<comment type="subunit">
    <text evidence="14 17">Part of the 50S ribosomal subunit.</text>
</comment>
<evidence type="ECO:0000256" key="11">
    <source>
        <dbReference type="ARBA" id="ARBA00022980"/>
    </source>
</evidence>
<dbReference type="NCBIfam" id="TIGR03632">
    <property type="entry name" value="uS11_bact"/>
    <property type="match status" value="1"/>
</dbReference>
<evidence type="ECO:0000256" key="13">
    <source>
        <dbReference type="HAMAP-Rule" id="MF_01310"/>
    </source>
</evidence>
<dbReference type="SUPFAM" id="SSF50193">
    <property type="entry name" value="Ribosomal protein L14"/>
    <property type="match status" value="1"/>
</dbReference>
<comment type="function">
    <text evidence="1">One of the primary rRNA binding proteins, it binds directly to 16S rRNA central domain where it helps coordinate assembly of the platform of the 30S subunit.</text>
</comment>
<dbReference type="PANTHER" id="PTHR13691:SF5">
    <property type="entry name" value="LARGE RIBOSOMAL SUBUNIT PROTEIN UL2M"/>
    <property type="match status" value="1"/>
</dbReference>
<evidence type="ECO:0000256" key="4">
    <source>
        <dbReference type="ARBA" id="ARBA00006471"/>
    </source>
</evidence>
<dbReference type="Pfam" id="PF00181">
    <property type="entry name" value="Ribosomal_L2_N"/>
    <property type="match status" value="1"/>
</dbReference>
<evidence type="ECO:0000256" key="7">
    <source>
        <dbReference type="ARBA" id="ARBA00010761"/>
    </source>
</evidence>
<protein>
    <recommendedName>
        <fullName evidence="13 14">Multifunctional fusion protein</fullName>
    </recommendedName>
    <domain>
        <recommendedName>
            <fullName evidence="13">Small ribosomal subunit protein uS11c</fullName>
        </recommendedName>
    </domain>
    <domain>
        <recommendedName>
            <fullName evidence="14">Large ribosomal subunit protein uL14c</fullName>
        </recommendedName>
    </domain>
</protein>
<comment type="similarity">
    <text evidence="5">Belongs to the universal ribosomal protein uL16 family.</text>
</comment>
<dbReference type="InterPro" id="IPR008991">
    <property type="entry name" value="Translation_prot_SH3-like_sf"/>
</dbReference>
<comment type="similarity">
    <text evidence="3 13 15">Belongs to the universal ribosomal protein uS11 family.</text>
</comment>
<evidence type="ECO:0000256" key="9">
    <source>
        <dbReference type="ARBA" id="ARBA00022730"/>
    </source>
</evidence>
<geneLocation type="chloroplast" evidence="21"/>
<dbReference type="Pfam" id="PF00410">
    <property type="entry name" value="Ribosomal_S8"/>
    <property type="match status" value="1"/>
</dbReference>
<dbReference type="CDD" id="cd01433">
    <property type="entry name" value="Ribosomal_L16_L10e"/>
    <property type="match status" value="1"/>
</dbReference>
<dbReference type="InterPro" id="IPR019981">
    <property type="entry name" value="Ribosomal_uS11_bac-type"/>
</dbReference>